<evidence type="ECO:0000313" key="3">
    <source>
        <dbReference type="EMBL" id="KAK3293007.1"/>
    </source>
</evidence>
<dbReference type="EMBL" id="JAUEPN010000006">
    <property type="protein sequence ID" value="KAK3293007.1"/>
    <property type="molecule type" value="Genomic_DNA"/>
</dbReference>
<feature type="compositionally biased region" description="Gly residues" evidence="1">
    <location>
        <begin position="172"/>
        <end position="189"/>
    </location>
</feature>
<keyword evidence="4" id="KW-1185">Reference proteome</keyword>
<keyword evidence="2" id="KW-0732">Signal</keyword>
<feature type="region of interest" description="Disordered" evidence="1">
    <location>
        <begin position="159"/>
        <end position="195"/>
    </location>
</feature>
<accession>A0AAE0HAR0</accession>
<evidence type="ECO:0008006" key="5">
    <source>
        <dbReference type="Google" id="ProtNLM"/>
    </source>
</evidence>
<feature type="signal peptide" evidence="2">
    <location>
        <begin position="1"/>
        <end position="20"/>
    </location>
</feature>
<gene>
    <name evidence="3" type="ORF">B0H64DRAFT_375984</name>
</gene>
<proteinExistence type="predicted"/>
<dbReference type="AlphaFoldDB" id="A0AAE0HAR0"/>
<evidence type="ECO:0000256" key="1">
    <source>
        <dbReference type="SAM" id="MobiDB-lite"/>
    </source>
</evidence>
<reference evidence="3" key="2">
    <citation type="submission" date="2023-06" db="EMBL/GenBank/DDBJ databases">
        <authorList>
            <consortium name="Lawrence Berkeley National Laboratory"/>
            <person name="Haridas S."/>
            <person name="Hensen N."/>
            <person name="Bonometti L."/>
            <person name="Westerberg I."/>
            <person name="Brannstrom I.O."/>
            <person name="Guillou S."/>
            <person name="Cros-Aarteil S."/>
            <person name="Calhoun S."/>
            <person name="Kuo A."/>
            <person name="Mondo S."/>
            <person name="Pangilinan J."/>
            <person name="Riley R."/>
            <person name="Labutti K."/>
            <person name="Andreopoulos B."/>
            <person name="Lipzen A."/>
            <person name="Chen C."/>
            <person name="Yanf M."/>
            <person name="Daum C."/>
            <person name="Ng V."/>
            <person name="Clum A."/>
            <person name="Steindorff A."/>
            <person name="Ohm R."/>
            <person name="Martin F."/>
            <person name="Silar P."/>
            <person name="Natvig D."/>
            <person name="Lalanne C."/>
            <person name="Gautier V."/>
            <person name="Ament-Velasquez S.L."/>
            <person name="Kruys A."/>
            <person name="Hutchinson M.I."/>
            <person name="Powell A.J."/>
            <person name="Barry K."/>
            <person name="Miller A.N."/>
            <person name="Grigoriev I.V."/>
            <person name="Debuchy R."/>
            <person name="Gladieux P."/>
            <person name="Thoren M.H."/>
            <person name="Johannesson H."/>
        </authorList>
    </citation>
    <scope>NUCLEOTIDE SEQUENCE</scope>
    <source>
        <strain evidence="3">CBS 168.71</strain>
    </source>
</reference>
<protein>
    <recommendedName>
        <fullName evidence="5">Extracellular membrane protein CFEM domain-containing protein</fullName>
    </recommendedName>
</protein>
<dbReference type="Proteomes" id="UP001278766">
    <property type="component" value="Unassembled WGS sequence"/>
</dbReference>
<feature type="compositionally biased region" description="Basic and acidic residues" evidence="1">
    <location>
        <begin position="159"/>
        <end position="171"/>
    </location>
</feature>
<name>A0AAE0HAR0_9PEZI</name>
<reference evidence="3" key="1">
    <citation type="journal article" date="2023" name="Mol. Phylogenet. Evol.">
        <title>Genome-scale phylogeny and comparative genomics of the fungal order Sordariales.</title>
        <authorList>
            <person name="Hensen N."/>
            <person name="Bonometti L."/>
            <person name="Westerberg I."/>
            <person name="Brannstrom I.O."/>
            <person name="Guillou S."/>
            <person name="Cros-Aarteil S."/>
            <person name="Calhoun S."/>
            <person name="Haridas S."/>
            <person name="Kuo A."/>
            <person name="Mondo S."/>
            <person name="Pangilinan J."/>
            <person name="Riley R."/>
            <person name="LaButti K."/>
            <person name="Andreopoulos B."/>
            <person name="Lipzen A."/>
            <person name="Chen C."/>
            <person name="Yan M."/>
            <person name="Daum C."/>
            <person name="Ng V."/>
            <person name="Clum A."/>
            <person name="Steindorff A."/>
            <person name="Ohm R.A."/>
            <person name="Martin F."/>
            <person name="Silar P."/>
            <person name="Natvig D.O."/>
            <person name="Lalanne C."/>
            <person name="Gautier V."/>
            <person name="Ament-Velasquez S.L."/>
            <person name="Kruys A."/>
            <person name="Hutchinson M.I."/>
            <person name="Powell A.J."/>
            <person name="Barry K."/>
            <person name="Miller A.N."/>
            <person name="Grigoriev I.V."/>
            <person name="Debuchy R."/>
            <person name="Gladieux P."/>
            <person name="Hiltunen Thoren M."/>
            <person name="Johannesson H."/>
        </authorList>
    </citation>
    <scope>NUCLEOTIDE SEQUENCE</scope>
    <source>
        <strain evidence="3">CBS 168.71</strain>
    </source>
</reference>
<evidence type="ECO:0000313" key="4">
    <source>
        <dbReference type="Proteomes" id="UP001278766"/>
    </source>
</evidence>
<comment type="caution">
    <text evidence="3">The sequence shown here is derived from an EMBL/GenBank/DDBJ whole genome shotgun (WGS) entry which is preliminary data.</text>
</comment>
<organism evidence="3 4">
    <name type="scientific">Chaetomium fimeti</name>
    <dbReference type="NCBI Taxonomy" id="1854472"/>
    <lineage>
        <taxon>Eukaryota</taxon>
        <taxon>Fungi</taxon>
        <taxon>Dikarya</taxon>
        <taxon>Ascomycota</taxon>
        <taxon>Pezizomycotina</taxon>
        <taxon>Sordariomycetes</taxon>
        <taxon>Sordariomycetidae</taxon>
        <taxon>Sordariales</taxon>
        <taxon>Chaetomiaceae</taxon>
        <taxon>Chaetomium</taxon>
    </lineage>
</organism>
<dbReference type="GeneID" id="87839396"/>
<sequence>MHLSLLLTLPLLAAATTTSGSETTPKNPRGITDKIKGAFGDAPAMARELSDCMALCVEFGIYDLDMDKCSLDNGAAGVMDCWCQDGDGDGGEGAVGQALENGVRECFETIKEGGRRAAMGCTLEGYEEGKMLGICGALEGESGEKKNETGQAIGERLRGVHAKEEERENGGGRKGAVSGGNGTGEGQGSGAAAAAGPGMTARVAGAAFAAAVAYAVAML</sequence>
<evidence type="ECO:0000256" key="2">
    <source>
        <dbReference type="SAM" id="SignalP"/>
    </source>
</evidence>
<feature type="chain" id="PRO_5042006260" description="Extracellular membrane protein CFEM domain-containing protein" evidence="2">
    <location>
        <begin position="21"/>
        <end position="219"/>
    </location>
</feature>
<dbReference type="RefSeq" id="XP_062656521.1">
    <property type="nucleotide sequence ID" value="XM_062802448.1"/>
</dbReference>